<accession>A0ABQ9I8L4</accession>
<gene>
    <name evidence="1" type="ORF">PR048_005181</name>
</gene>
<dbReference type="Proteomes" id="UP001159363">
    <property type="component" value="Chromosome 2"/>
</dbReference>
<sequence length="386" mass="44133">MPVGRFLGLMLSAIARDNLVDSSCIVIVTHRRTGRILKYIKEVRPVYNILEPIGDLETSEDLAFNEQLGQRIWLSNFSFQGMVLHTMNEGCSSYIFQTAKPKAMLRMVADLFRRSITRMSRKFIFIPPTHIFTGWPHTHNEYSNENEIFSMKEASFIPGIVIIRPALVKYTELYSSKCSEKQYQESYFIRAKGQLQASHLQDTILLFPGEECVSNIKNNTLLSAMKNEAVKDHRLNLGMKVNNDVHGDEFTSTCKPRCPQTQAGLVIEAITHMFSYPDPSGTRVLTRWSVTSGVQHVGNLFPDKLVDLGGRPLTVTTLDYLPYTIMDFMNQKDVDDGTEFFLVRQLARRLNFTWKKELDSEHLWGEIQEDGTGEYPAAFYISNAYI</sequence>
<organism evidence="1 2">
    <name type="scientific">Dryococelus australis</name>
    <dbReference type="NCBI Taxonomy" id="614101"/>
    <lineage>
        <taxon>Eukaryota</taxon>
        <taxon>Metazoa</taxon>
        <taxon>Ecdysozoa</taxon>
        <taxon>Arthropoda</taxon>
        <taxon>Hexapoda</taxon>
        <taxon>Insecta</taxon>
        <taxon>Pterygota</taxon>
        <taxon>Neoptera</taxon>
        <taxon>Polyneoptera</taxon>
        <taxon>Phasmatodea</taxon>
        <taxon>Verophasmatodea</taxon>
        <taxon>Anareolatae</taxon>
        <taxon>Phasmatidae</taxon>
        <taxon>Eurycanthinae</taxon>
        <taxon>Dryococelus</taxon>
    </lineage>
</organism>
<protein>
    <submittedName>
        <fullName evidence="1">Uncharacterized protein</fullName>
    </submittedName>
</protein>
<comment type="caution">
    <text evidence="1">The sequence shown here is derived from an EMBL/GenBank/DDBJ whole genome shotgun (WGS) entry which is preliminary data.</text>
</comment>
<dbReference type="EMBL" id="JARBHB010000002">
    <property type="protein sequence ID" value="KAJ8892600.1"/>
    <property type="molecule type" value="Genomic_DNA"/>
</dbReference>
<proteinExistence type="predicted"/>
<evidence type="ECO:0000313" key="1">
    <source>
        <dbReference type="EMBL" id="KAJ8892600.1"/>
    </source>
</evidence>
<reference evidence="1 2" key="1">
    <citation type="submission" date="2023-02" db="EMBL/GenBank/DDBJ databases">
        <title>LHISI_Scaffold_Assembly.</title>
        <authorList>
            <person name="Stuart O.P."/>
            <person name="Cleave R."/>
            <person name="Magrath M.J.L."/>
            <person name="Mikheyev A.S."/>
        </authorList>
    </citation>
    <scope>NUCLEOTIDE SEQUENCE [LARGE SCALE GENOMIC DNA]</scope>
    <source>
        <strain evidence="1">Daus_M_001</strain>
        <tissue evidence="1">Leg muscle</tissue>
    </source>
</reference>
<keyword evidence="2" id="KW-1185">Reference proteome</keyword>
<name>A0ABQ9I8L4_9NEOP</name>
<evidence type="ECO:0000313" key="2">
    <source>
        <dbReference type="Proteomes" id="UP001159363"/>
    </source>
</evidence>